<dbReference type="PIRSF" id="PIRSF001434">
    <property type="entry name" value="CGS"/>
    <property type="match status" value="1"/>
</dbReference>
<evidence type="ECO:0000313" key="6">
    <source>
        <dbReference type="Proteomes" id="UP000595564"/>
    </source>
</evidence>
<dbReference type="GO" id="GO:0018826">
    <property type="term" value="F:methionine gamma-lyase activity"/>
    <property type="evidence" value="ECO:0007669"/>
    <property type="project" value="UniProtKB-EC"/>
</dbReference>
<dbReference type="InterPro" id="IPR015421">
    <property type="entry name" value="PyrdxlP-dep_Trfase_major"/>
</dbReference>
<dbReference type="Gene3D" id="3.90.1150.10">
    <property type="entry name" value="Aspartate Aminotransferase, domain 1"/>
    <property type="match status" value="1"/>
</dbReference>
<dbReference type="GO" id="GO:0005737">
    <property type="term" value="C:cytoplasm"/>
    <property type="evidence" value="ECO:0007669"/>
    <property type="project" value="TreeGrafter"/>
</dbReference>
<name>A0A7R6PNY0_9BACT</name>
<dbReference type="RefSeq" id="WP_201328954.1">
    <property type="nucleotide sequence ID" value="NZ_AP017470.1"/>
</dbReference>
<organism evidence="5 6">
    <name type="scientific">Thermotomaculum hydrothermale</name>
    <dbReference type="NCBI Taxonomy" id="981385"/>
    <lineage>
        <taxon>Bacteria</taxon>
        <taxon>Pseudomonadati</taxon>
        <taxon>Acidobacteriota</taxon>
        <taxon>Holophagae</taxon>
        <taxon>Thermotomaculales</taxon>
        <taxon>Thermotomaculaceae</taxon>
        <taxon>Thermotomaculum</taxon>
    </lineage>
</organism>
<keyword evidence="5" id="KW-0456">Lyase</keyword>
<protein>
    <submittedName>
        <fullName evidence="5">Methionine-gamma-lyase</fullName>
        <ecNumber evidence="5">4.4.1.11</ecNumber>
    </submittedName>
</protein>
<gene>
    <name evidence="5" type="ORF">TTHT_1063</name>
</gene>
<evidence type="ECO:0000256" key="4">
    <source>
        <dbReference type="RuleBase" id="RU362118"/>
    </source>
</evidence>
<dbReference type="Gene3D" id="3.40.640.10">
    <property type="entry name" value="Type I PLP-dependent aspartate aminotransferase-like (Major domain)"/>
    <property type="match status" value="1"/>
</dbReference>
<evidence type="ECO:0000256" key="3">
    <source>
        <dbReference type="PIRSR" id="PIRSR001434-2"/>
    </source>
</evidence>
<dbReference type="KEGG" id="thyd:TTHT_1063"/>
<dbReference type="InterPro" id="IPR015422">
    <property type="entry name" value="PyrdxlP-dep_Trfase_small"/>
</dbReference>
<dbReference type="SUPFAM" id="SSF53383">
    <property type="entry name" value="PLP-dependent transferases"/>
    <property type="match status" value="1"/>
</dbReference>
<dbReference type="AlphaFoldDB" id="A0A7R6PNY0"/>
<proteinExistence type="inferred from homology"/>
<keyword evidence="6" id="KW-1185">Reference proteome</keyword>
<reference evidence="5 6" key="1">
    <citation type="journal article" date="2012" name="Extremophiles">
        <title>Thermotomaculum hydrothermale gen. nov., sp. nov., a novel heterotrophic thermophile within the phylum Acidobacteria from a deep-sea hydrothermal vent chimney in the Southern Okinawa Trough.</title>
        <authorList>
            <person name="Izumi H."/>
            <person name="Nunoura T."/>
            <person name="Miyazaki M."/>
            <person name="Mino S."/>
            <person name="Toki T."/>
            <person name="Takai K."/>
            <person name="Sako Y."/>
            <person name="Sawabe T."/>
            <person name="Nakagawa S."/>
        </authorList>
    </citation>
    <scope>NUCLEOTIDE SEQUENCE [LARGE SCALE GENOMIC DNA]</scope>
    <source>
        <strain evidence="5 6">AC55</strain>
    </source>
</reference>
<dbReference type="GO" id="GO:0019346">
    <property type="term" value="P:transsulfuration"/>
    <property type="evidence" value="ECO:0007669"/>
    <property type="project" value="InterPro"/>
</dbReference>
<dbReference type="InterPro" id="IPR000277">
    <property type="entry name" value="Cys/Met-Metab_PyrdxlP-dep_enz"/>
</dbReference>
<dbReference type="PANTHER" id="PTHR11808:SF80">
    <property type="entry name" value="CYSTATHIONINE GAMMA-LYASE"/>
    <property type="match status" value="1"/>
</dbReference>
<dbReference type="InterPro" id="IPR054542">
    <property type="entry name" value="Cys_met_metab_PP"/>
</dbReference>
<dbReference type="PROSITE" id="PS00868">
    <property type="entry name" value="CYS_MET_METAB_PP"/>
    <property type="match status" value="1"/>
</dbReference>
<dbReference type="Pfam" id="PF01053">
    <property type="entry name" value="Cys_Met_Meta_PP"/>
    <property type="match status" value="1"/>
</dbReference>
<dbReference type="EC" id="4.4.1.11" evidence="5"/>
<evidence type="ECO:0000256" key="1">
    <source>
        <dbReference type="ARBA" id="ARBA00001933"/>
    </source>
</evidence>
<dbReference type="EMBL" id="AP017470">
    <property type="protein sequence ID" value="BBB32601.1"/>
    <property type="molecule type" value="Genomic_DNA"/>
</dbReference>
<dbReference type="PANTHER" id="PTHR11808">
    <property type="entry name" value="TRANS-SULFURATION ENZYME FAMILY MEMBER"/>
    <property type="match status" value="1"/>
</dbReference>
<comment type="cofactor">
    <cofactor evidence="1 4">
        <name>pyridoxal 5'-phosphate</name>
        <dbReference type="ChEBI" id="CHEBI:597326"/>
    </cofactor>
</comment>
<evidence type="ECO:0000313" key="5">
    <source>
        <dbReference type="EMBL" id="BBB32601.1"/>
    </source>
</evidence>
<dbReference type="CDD" id="cd00614">
    <property type="entry name" value="CGS_like"/>
    <property type="match status" value="1"/>
</dbReference>
<accession>A0A7R6PNY0</accession>
<sequence length="434" mass="48919">MSKFAWWDKWIEKKKKYAKCDSIFADEDVFNAKAVGTGLPPIYQKSTFNFQSAEDGKLRFLGKSKSGERPYARIYTRLGNPTTEYLEKVIFQLECQHIIDNALDADEKEPTIGVLITSSGMGAISTALMALLDSGDELICGTVYGCTDSLLRHWEKKYGIKTHFIDTTDTELVKKTLEENPKIKGVYVETPENPTLKVNDIRALADLTEKYEIPLIVDNTFCSPYIQQPFRLGADIVIHSTTKYINGHSTSVGGALLGPWEFMLNYAFGFYKDLGVTPSPFDSWLNAQNVQDLSVRVKQQCINAFEIAKFLEKHELVSKVIYPFLESHPHYERAKKQMRMGGAMISFELKGGYDAAVKLMNYFARHDTPMELAVSLGSVISYIQHPASMTHSEVPKEEKERMGITEELIRISVGLEGSRILIEALDEGIKLAHK</sequence>
<evidence type="ECO:0000256" key="2">
    <source>
        <dbReference type="ARBA" id="ARBA00022898"/>
    </source>
</evidence>
<dbReference type="GO" id="GO:0030170">
    <property type="term" value="F:pyridoxal phosphate binding"/>
    <property type="evidence" value="ECO:0007669"/>
    <property type="project" value="InterPro"/>
</dbReference>
<comment type="similarity">
    <text evidence="4">Belongs to the trans-sulfuration enzymes family.</text>
</comment>
<dbReference type="Proteomes" id="UP000595564">
    <property type="component" value="Chromosome"/>
</dbReference>
<keyword evidence="2 3" id="KW-0663">Pyridoxal phosphate</keyword>
<dbReference type="InterPro" id="IPR015424">
    <property type="entry name" value="PyrdxlP-dep_Trfase"/>
</dbReference>
<dbReference type="FunFam" id="3.40.640.10:FF:000046">
    <property type="entry name" value="Cystathionine gamma-lyase"/>
    <property type="match status" value="1"/>
</dbReference>
<feature type="modified residue" description="N6-(pyridoxal phosphate)lysine" evidence="3">
    <location>
        <position position="243"/>
    </location>
</feature>